<sequence length="454" mass="48330">MAKSPDAFRTISEVADWLGIQAHVLRFWESKFTQVKPIKRAGGRRYYRPADMLLLGGIKRLLHDDGLTIKGVQKILREEGMSHVADLSGPLDELTLSQLGPVDAVPVVTPLPEPEIEEKGVVLDFRATAPEPPAPESSAEPITAPENVAAPVDEMMQDPASAGEEMPDAVDTDAAPMAADEGEDTPYSVAEVEASSPDLVSELETMETVDETETKTTDAAVSESGMIGQALDRAEWTAAETTSEAGDEAAEARPVQTTDQAPSEADQPQASEQTAEPTALPAFLRRPLGDASPQVPPVSDNTPPAMEGSSHDKPEDKKPEIAAQSEPQFASHEQDEAEPQIEPERTVSEQAEPERQPEPELQAEPVKPVQEPEPTQQSEPAAPPAPKPRVIDTPAVPSDSEIAAAPSLLSAAFRARGFSARQAAEIAPALAKFAALRDSMAATRKGGAPADRKD</sequence>
<feature type="domain" description="HTH merR-type" evidence="2">
    <location>
        <begin position="10"/>
        <end position="78"/>
    </location>
</feature>
<dbReference type="SMART" id="SM00422">
    <property type="entry name" value="HTH_MERR"/>
    <property type="match status" value="1"/>
</dbReference>
<dbReference type="SUPFAM" id="SSF46955">
    <property type="entry name" value="Putative DNA-binding domain"/>
    <property type="match status" value="1"/>
</dbReference>
<dbReference type="PROSITE" id="PS50937">
    <property type="entry name" value="HTH_MERR_2"/>
    <property type="match status" value="1"/>
</dbReference>
<accession>A0A1I1UQ13</accession>
<gene>
    <name evidence="3" type="ORF">SAMN04488523_102203</name>
</gene>
<evidence type="ECO:0000313" key="3">
    <source>
        <dbReference type="EMBL" id="SFD72901.1"/>
    </source>
</evidence>
<reference evidence="3 4" key="1">
    <citation type="submission" date="2016-10" db="EMBL/GenBank/DDBJ databases">
        <authorList>
            <person name="de Groot N.N."/>
        </authorList>
    </citation>
    <scope>NUCLEOTIDE SEQUENCE [LARGE SCALE GENOMIC DNA]</scope>
    <source>
        <strain evidence="3 4">DSM 11443</strain>
    </source>
</reference>
<organism evidence="3 4">
    <name type="scientific">Sulfitobacter brevis</name>
    <dbReference type="NCBI Taxonomy" id="74348"/>
    <lineage>
        <taxon>Bacteria</taxon>
        <taxon>Pseudomonadati</taxon>
        <taxon>Pseudomonadota</taxon>
        <taxon>Alphaproteobacteria</taxon>
        <taxon>Rhodobacterales</taxon>
        <taxon>Roseobacteraceae</taxon>
        <taxon>Sulfitobacter</taxon>
    </lineage>
</organism>
<dbReference type="STRING" id="74348.SAMN04488523_102203"/>
<feature type="compositionally biased region" description="Basic and acidic residues" evidence="1">
    <location>
        <begin position="309"/>
        <end position="320"/>
    </location>
</feature>
<evidence type="ECO:0000313" key="4">
    <source>
        <dbReference type="Proteomes" id="UP000198977"/>
    </source>
</evidence>
<dbReference type="InterPro" id="IPR000551">
    <property type="entry name" value="MerR-type_HTH_dom"/>
</dbReference>
<dbReference type="EMBL" id="FOMW01000002">
    <property type="protein sequence ID" value="SFD72901.1"/>
    <property type="molecule type" value="Genomic_DNA"/>
</dbReference>
<feature type="compositionally biased region" description="Polar residues" evidence="1">
    <location>
        <begin position="255"/>
        <end position="276"/>
    </location>
</feature>
<dbReference type="Proteomes" id="UP000198977">
    <property type="component" value="Unassembled WGS sequence"/>
</dbReference>
<evidence type="ECO:0000256" key="1">
    <source>
        <dbReference type="SAM" id="MobiDB-lite"/>
    </source>
</evidence>
<dbReference type="CDD" id="cd04765">
    <property type="entry name" value="HTH_MlrA-like_sg2"/>
    <property type="match status" value="1"/>
</dbReference>
<feature type="region of interest" description="Disordered" evidence="1">
    <location>
        <begin position="177"/>
        <end position="395"/>
    </location>
</feature>
<dbReference type="Pfam" id="PF13411">
    <property type="entry name" value="MerR_1"/>
    <property type="match status" value="1"/>
</dbReference>
<protein>
    <submittedName>
        <fullName evidence="3">MerR HTH family regulatory protein</fullName>
    </submittedName>
</protein>
<dbReference type="InterPro" id="IPR009061">
    <property type="entry name" value="DNA-bd_dom_put_sf"/>
</dbReference>
<dbReference type="GO" id="GO:0003677">
    <property type="term" value="F:DNA binding"/>
    <property type="evidence" value="ECO:0007669"/>
    <property type="project" value="InterPro"/>
</dbReference>
<dbReference type="GO" id="GO:0006355">
    <property type="term" value="P:regulation of DNA-templated transcription"/>
    <property type="evidence" value="ECO:0007669"/>
    <property type="project" value="InterPro"/>
</dbReference>
<name>A0A1I1UQ13_9RHOB</name>
<keyword evidence="4" id="KW-1185">Reference proteome</keyword>
<dbReference type="AlphaFoldDB" id="A0A1I1UQ13"/>
<evidence type="ECO:0000259" key="2">
    <source>
        <dbReference type="PROSITE" id="PS50937"/>
    </source>
</evidence>
<dbReference type="RefSeq" id="WP_245766253.1">
    <property type="nucleotide sequence ID" value="NZ_FOMW01000002.1"/>
</dbReference>
<feature type="compositionally biased region" description="Basic and acidic residues" evidence="1">
    <location>
        <begin position="342"/>
        <end position="358"/>
    </location>
</feature>
<dbReference type="Gene3D" id="1.10.1660.10">
    <property type="match status" value="1"/>
</dbReference>
<proteinExistence type="predicted"/>